<reference evidence="1" key="1">
    <citation type="submission" date="2022-08" db="EMBL/GenBank/DDBJ databases">
        <title>Genome Sequence of Lecanicillium fungicola.</title>
        <authorList>
            <person name="Buettner E."/>
        </authorList>
    </citation>
    <scope>NUCLEOTIDE SEQUENCE</scope>
    <source>
        <strain evidence="1">Babe33</strain>
    </source>
</reference>
<dbReference type="EMBL" id="JANJQO010000251">
    <property type="protein sequence ID" value="KAJ2979798.1"/>
    <property type="molecule type" value="Genomic_DNA"/>
</dbReference>
<accession>A0ACC1NL55</accession>
<gene>
    <name evidence="1" type="ORF">NQ176_g3032</name>
</gene>
<organism evidence="1 2">
    <name type="scientific">Zarea fungicola</name>
    <dbReference type="NCBI Taxonomy" id="93591"/>
    <lineage>
        <taxon>Eukaryota</taxon>
        <taxon>Fungi</taxon>
        <taxon>Dikarya</taxon>
        <taxon>Ascomycota</taxon>
        <taxon>Pezizomycotina</taxon>
        <taxon>Sordariomycetes</taxon>
        <taxon>Hypocreomycetidae</taxon>
        <taxon>Hypocreales</taxon>
        <taxon>Cordycipitaceae</taxon>
        <taxon>Zarea</taxon>
    </lineage>
</organism>
<name>A0ACC1NL55_9HYPO</name>
<comment type="caution">
    <text evidence="1">The sequence shown here is derived from an EMBL/GenBank/DDBJ whole genome shotgun (WGS) entry which is preliminary data.</text>
</comment>
<dbReference type="Proteomes" id="UP001143910">
    <property type="component" value="Unassembled WGS sequence"/>
</dbReference>
<protein>
    <submittedName>
        <fullName evidence="1">Uncharacterized protein</fullName>
    </submittedName>
</protein>
<keyword evidence="2" id="KW-1185">Reference proteome</keyword>
<sequence length="232" mass="24664">MDKVDMARQRRKPTSDTALGVLPDAQSDTRQKPNMSTNQSSGSDSAESGQWSTRTQWIFYAVASGICAAANGAFAKLTTTELTTTLSNAIANGMGLSDYQDIVDYGVRAIFFVLNLIFNGIMWSLFTTALARGTSATQVSIMNTSTNFMVTAFLGMVIFSEKLPPLWWAGASLLVVGNVITGRKNDGDESAPAAVTVEAEPLIPIGNDLEGSSAAQGKYKGDSDSDVPDLPM</sequence>
<evidence type="ECO:0000313" key="1">
    <source>
        <dbReference type="EMBL" id="KAJ2979798.1"/>
    </source>
</evidence>
<proteinExistence type="predicted"/>
<evidence type="ECO:0000313" key="2">
    <source>
        <dbReference type="Proteomes" id="UP001143910"/>
    </source>
</evidence>